<dbReference type="InterPro" id="IPR051317">
    <property type="entry name" value="Gfo/Idh/MocA_oxidoreduct"/>
</dbReference>
<sequence length="359" mass="38645">MSESLVGVGIIGFGRIGAEHAAWLSQATNARAIAVADATPARQAIARERGLRVYATPAELLADPQVAAVLVATPTAMHVEHATAALAAGRHLVVEKPMALDLPQAKQLVALARQKDLVLSVFHNRRWDIDFLTVKKTVEAGVLGKLINVESRLGQWASCVGPAAKEYRPGWRNEASFGGGGLYDWGSHFVDQLWRLLWPAKPVRVYAQLRGNVWTNDCDDFARVLIDFDNGVAGLCEINTTTTTPLDRWRLDGTRGSASSPHSAAFDTKAWAHLRHTPAPATGPLTAEMAIAPIDLPKSDPGLTETQIWEQFAAAVQGKGEPAVRAESVLCTMAVLDAARESSRTGKAIDVSDAVEWVL</sequence>
<reference evidence="5 6" key="1">
    <citation type="submission" date="2020-10" db="EMBL/GenBank/DDBJ databases">
        <title>Wide distribution of Phycisphaera-like planctomycetes from WD2101 soil group in peatlands and genome analysis of the first cultivated representative.</title>
        <authorList>
            <person name="Dedysh S.N."/>
            <person name="Beletsky A.V."/>
            <person name="Ivanova A."/>
            <person name="Kulichevskaya I.S."/>
            <person name="Suzina N.E."/>
            <person name="Philippov D.A."/>
            <person name="Rakitin A.L."/>
            <person name="Mardanov A.V."/>
            <person name="Ravin N.V."/>
        </authorList>
    </citation>
    <scope>NUCLEOTIDE SEQUENCE [LARGE SCALE GENOMIC DNA]</scope>
    <source>
        <strain evidence="5 6">M1803</strain>
    </source>
</reference>
<evidence type="ECO:0000259" key="3">
    <source>
        <dbReference type="Pfam" id="PF01408"/>
    </source>
</evidence>
<dbReference type="PANTHER" id="PTHR43708:SF5">
    <property type="entry name" value="CONSERVED EXPRESSED OXIDOREDUCTASE (EUROFUNG)-RELATED"/>
    <property type="match status" value="1"/>
</dbReference>
<dbReference type="Gene3D" id="3.30.360.10">
    <property type="entry name" value="Dihydrodipicolinate Reductase, domain 2"/>
    <property type="match status" value="1"/>
</dbReference>
<evidence type="ECO:0000313" key="5">
    <source>
        <dbReference type="EMBL" id="QOV87886.1"/>
    </source>
</evidence>
<evidence type="ECO:0000256" key="1">
    <source>
        <dbReference type="ARBA" id="ARBA00010928"/>
    </source>
</evidence>
<proteinExistence type="inferred from homology"/>
<name>A0A7M2WQY7_9BACT</name>
<feature type="domain" description="GFO/IDH/MocA-like oxidoreductase" evidence="4">
    <location>
        <begin position="131"/>
        <end position="258"/>
    </location>
</feature>
<dbReference type="InterPro" id="IPR055170">
    <property type="entry name" value="GFO_IDH_MocA-like_dom"/>
</dbReference>
<dbReference type="RefSeq" id="WP_206290801.1">
    <property type="nucleotide sequence ID" value="NZ_CP063458.1"/>
</dbReference>
<protein>
    <submittedName>
        <fullName evidence="5">Gfo/Idh/MocA family oxidoreductase</fullName>
    </submittedName>
</protein>
<feature type="domain" description="Gfo/Idh/MocA-like oxidoreductase N-terminal" evidence="3">
    <location>
        <begin position="7"/>
        <end position="123"/>
    </location>
</feature>
<comment type="similarity">
    <text evidence="1">Belongs to the Gfo/Idh/MocA family.</text>
</comment>
<evidence type="ECO:0000259" key="4">
    <source>
        <dbReference type="Pfam" id="PF22725"/>
    </source>
</evidence>
<dbReference type="SUPFAM" id="SSF55347">
    <property type="entry name" value="Glyceraldehyde-3-phosphate dehydrogenase-like, C-terminal domain"/>
    <property type="match status" value="1"/>
</dbReference>
<dbReference type="EMBL" id="CP063458">
    <property type="protein sequence ID" value="QOV87886.1"/>
    <property type="molecule type" value="Genomic_DNA"/>
</dbReference>
<dbReference type="Pfam" id="PF01408">
    <property type="entry name" value="GFO_IDH_MocA"/>
    <property type="match status" value="1"/>
</dbReference>
<dbReference type="GO" id="GO:0016491">
    <property type="term" value="F:oxidoreductase activity"/>
    <property type="evidence" value="ECO:0007669"/>
    <property type="project" value="UniProtKB-KW"/>
</dbReference>
<keyword evidence="2" id="KW-0560">Oxidoreductase</keyword>
<accession>A0A7M2WQY7</accession>
<dbReference type="SUPFAM" id="SSF51735">
    <property type="entry name" value="NAD(P)-binding Rossmann-fold domains"/>
    <property type="match status" value="1"/>
</dbReference>
<dbReference type="PANTHER" id="PTHR43708">
    <property type="entry name" value="CONSERVED EXPRESSED OXIDOREDUCTASE (EUROFUNG)"/>
    <property type="match status" value="1"/>
</dbReference>
<keyword evidence="6" id="KW-1185">Reference proteome</keyword>
<dbReference type="GO" id="GO:0000166">
    <property type="term" value="F:nucleotide binding"/>
    <property type="evidence" value="ECO:0007669"/>
    <property type="project" value="InterPro"/>
</dbReference>
<organism evidence="5 6">
    <name type="scientific">Humisphaera borealis</name>
    <dbReference type="NCBI Taxonomy" id="2807512"/>
    <lineage>
        <taxon>Bacteria</taxon>
        <taxon>Pseudomonadati</taxon>
        <taxon>Planctomycetota</taxon>
        <taxon>Phycisphaerae</taxon>
        <taxon>Tepidisphaerales</taxon>
        <taxon>Tepidisphaeraceae</taxon>
        <taxon>Humisphaera</taxon>
    </lineage>
</organism>
<evidence type="ECO:0000256" key="2">
    <source>
        <dbReference type="ARBA" id="ARBA00023002"/>
    </source>
</evidence>
<dbReference type="AlphaFoldDB" id="A0A7M2WQY7"/>
<dbReference type="InterPro" id="IPR000683">
    <property type="entry name" value="Gfo/Idh/MocA-like_OxRdtase_N"/>
</dbReference>
<dbReference type="Gene3D" id="3.40.50.720">
    <property type="entry name" value="NAD(P)-binding Rossmann-like Domain"/>
    <property type="match status" value="1"/>
</dbReference>
<dbReference type="InterPro" id="IPR036291">
    <property type="entry name" value="NAD(P)-bd_dom_sf"/>
</dbReference>
<dbReference type="Pfam" id="PF22725">
    <property type="entry name" value="GFO_IDH_MocA_C3"/>
    <property type="match status" value="1"/>
</dbReference>
<evidence type="ECO:0000313" key="6">
    <source>
        <dbReference type="Proteomes" id="UP000593765"/>
    </source>
</evidence>
<dbReference type="KEGG" id="hbs:IPV69_16555"/>
<dbReference type="Proteomes" id="UP000593765">
    <property type="component" value="Chromosome"/>
</dbReference>
<gene>
    <name evidence="5" type="ORF">IPV69_16555</name>
</gene>